<keyword evidence="3" id="KW-0560">Oxidoreductase</keyword>
<dbReference type="Pfam" id="PF19301">
    <property type="entry name" value="LigXa_C"/>
    <property type="match status" value="1"/>
</dbReference>
<dbReference type="SUPFAM" id="SSF50022">
    <property type="entry name" value="ISP domain"/>
    <property type="match status" value="1"/>
</dbReference>
<dbReference type="GO" id="GO:0051537">
    <property type="term" value="F:2 iron, 2 sulfur cluster binding"/>
    <property type="evidence" value="ECO:0007669"/>
    <property type="project" value="UniProtKB-KW"/>
</dbReference>
<keyword evidence="5" id="KW-0411">Iron-sulfur</keyword>
<evidence type="ECO:0000256" key="3">
    <source>
        <dbReference type="ARBA" id="ARBA00023002"/>
    </source>
</evidence>
<proteinExistence type="predicted"/>
<keyword evidence="2" id="KW-0479">Metal-binding</keyword>
<dbReference type="InterPro" id="IPR045623">
    <property type="entry name" value="LigXa_C"/>
</dbReference>
<dbReference type="Gene3D" id="2.102.10.10">
    <property type="entry name" value="Rieske [2Fe-2S] iron-sulphur domain"/>
    <property type="match status" value="1"/>
</dbReference>
<name>A0A382GFI8_9ZZZZ</name>
<evidence type="ECO:0000256" key="5">
    <source>
        <dbReference type="ARBA" id="ARBA00023014"/>
    </source>
</evidence>
<sequence>MIQSPPYRFNETENNILSETTVGSAMGDTLRHYWVPAFLSEELPQPDSPPIRVKLLGGLLVAFRDSSGRVGLLDEFCPHRGASLYFGRNAEHGLQCVYHGWKFDVSGTCIENPTCPDLVGNSDAAQRAYPTHEEGGLVWTYLGNDNNPPPLPDLGWRLAENSSRYVSKRHQPCHWLQALEVDIDSTHVAYLHREELLAEIDQPLIQVFLEDCEAHFEIAEKSYGLLIGARRNMDEKAHYWRINHWLMPWYTVVPAESMTEVRKVHAWIPVDNENTLIFGLSWHPDRELTPEELQSYQDG</sequence>
<accession>A0A382GFI8</accession>
<keyword evidence="4" id="KW-0408">Iron</keyword>
<feature type="domain" description="Rieske" evidence="6">
    <location>
        <begin position="34"/>
        <end position="140"/>
    </location>
</feature>
<evidence type="ECO:0000256" key="2">
    <source>
        <dbReference type="ARBA" id="ARBA00022723"/>
    </source>
</evidence>
<dbReference type="Pfam" id="PF00355">
    <property type="entry name" value="Rieske"/>
    <property type="match status" value="1"/>
</dbReference>
<feature type="non-terminal residue" evidence="7">
    <location>
        <position position="299"/>
    </location>
</feature>
<protein>
    <recommendedName>
        <fullName evidence="6">Rieske domain-containing protein</fullName>
    </recommendedName>
</protein>
<evidence type="ECO:0000259" key="6">
    <source>
        <dbReference type="PROSITE" id="PS51296"/>
    </source>
</evidence>
<dbReference type="PANTHER" id="PTHR21266:SF59">
    <property type="entry name" value="BLR4922 PROTEIN"/>
    <property type="match status" value="1"/>
</dbReference>
<dbReference type="SUPFAM" id="SSF55961">
    <property type="entry name" value="Bet v1-like"/>
    <property type="match status" value="1"/>
</dbReference>
<evidence type="ECO:0000313" key="7">
    <source>
        <dbReference type="EMBL" id="SVB73622.1"/>
    </source>
</evidence>
<organism evidence="7">
    <name type="scientific">marine metagenome</name>
    <dbReference type="NCBI Taxonomy" id="408172"/>
    <lineage>
        <taxon>unclassified sequences</taxon>
        <taxon>metagenomes</taxon>
        <taxon>ecological metagenomes</taxon>
    </lineage>
</organism>
<evidence type="ECO:0000256" key="1">
    <source>
        <dbReference type="ARBA" id="ARBA00022714"/>
    </source>
</evidence>
<dbReference type="AlphaFoldDB" id="A0A382GFI8"/>
<dbReference type="InterPro" id="IPR017941">
    <property type="entry name" value="Rieske_2Fe-2S"/>
</dbReference>
<evidence type="ECO:0000256" key="4">
    <source>
        <dbReference type="ARBA" id="ARBA00023004"/>
    </source>
</evidence>
<gene>
    <name evidence="7" type="ORF">METZ01_LOCUS226476</name>
</gene>
<dbReference type="GO" id="GO:0016491">
    <property type="term" value="F:oxidoreductase activity"/>
    <property type="evidence" value="ECO:0007669"/>
    <property type="project" value="UniProtKB-KW"/>
</dbReference>
<dbReference type="InterPro" id="IPR036922">
    <property type="entry name" value="Rieske_2Fe-2S_sf"/>
</dbReference>
<reference evidence="7" key="1">
    <citation type="submission" date="2018-05" db="EMBL/GenBank/DDBJ databases">
        <authorList>
            <person name="Lanie J.A."/>
            <person name="Ng W.-L."/>
            <person name="Kazmierczak K.M."/>
            <person name="Andrzejewski T.M."/>
            <person name="Davidsen T.M."/>
            <person name="Wayne K.J."/>
            <person name="Tettelin H."/>
            <person name="Glass J.I."/>
            <person name="Rusch D."/>
            <person name="Podicherti R."/>
            <person name="Tsui H.-C.T."/>
            <person name="Winkler M.E."/>
        </authorList>
    </citation>
    <scope>NUCLEOTIDE SEQUENCE</scope>
</reference>
<dbReference type="PROSITE" id="PS51296">
    <property type="entry name" value="RIESKE"/>
    <property type="match status" value="1"/>
</dbReference>
<keyword evidence="1" id="KW-0001">2Fe-2S</keyword>
<dbReference type="GO" id="GO:0046872">
    <property type="term" value="F:metal ion binding"/>
    <property type="evidence" value="ECO:0007669"/>
    <property type="project" value="UniProtKB-KW"/>
</dbReference>
<dbReference type="EMBL" id="UINC01055113">
    <property type="protein sequence ID" value="SVB73622.1"/>
    <property type="molecule type" value="Genomic_DNA"/>
</dbReference>
<dbReference type="PANTHER" id="PTHR21266">
    <property type="entry name" value="IRON-SULFUR DOMAIN CONTAINING PROTEIN"/>
    <property type="match status" value="1"/>
</dbReference>
<dbReference type="InterPro" id="IPR050584">
    <property type="entry name" value="Cholesterol_7-desaturase"/>
</dbReference>